<dbReference type="AlphaFoldDB" id="A0A7S0ZG24"/>
<dbReference type="EMBL" id="HBFP01007081">
    <property type="protein sequence ID" value="CAD8820677.1"/>
    <property type="molecule type" value="Transcribed_RNA"/>
</dbReference>
<accession>A0A7S0ZG24</accession>
<protein>
    <submittedName>
        <fullName evidence="1">Uncharacterized protein</fullName>
    </submittedName>
</protein>
<sequence length="160" mass="18505">MKLGVQPVGFFTLHETAQVNLRNLSILETYDNFTDAYSLNTSPTISLSSPSSLRYMPWISIIDGFEISESVTSQGTETWEFMHPRFKRILEKVVILPTSIKTNVRSNVLKKSCNQNSFKQQKKKLINGESRSREYNIRSTRMLFKILKYKRTTLLTSLQC</sequence>
<proteinExistence type="predicted"/>
<organism evidence="1">
    <name type="scientific">Timspurckia oligopyrenoides</name>
    <dbReference type="NCBI Taxonomy" id="708627"/>
    <lineage>
        <taxon>Eukaryota</taxon>
        <taxon>Rhodophyta</taxon>
        <taxon>Bangiophyceae</taxon>
        <taxon>Porphyridiales</taxon>
        <taxon>Porphyridiaceae</taxon>
        <taxon>Timspurckia</taxon>
    </lineage>
</organism>
<name>A0A7S0ZG24_9RHOD</name>
<gene>
    <name evidence="1" type="ORF">TOLI1172_LOCUS5071</name>
</gene>
<reference evidence="1" key="1">
    <citation type="submission" date="2021-01" db="EMBL/GenBank/DDBJ databases">
        <authorList>
            <person name="Corre E."/>
            <person name="Pelletier E."/>
            <person name="Niang G."/>
            <person name="Scheremetjew M."/>
            <person name="Finn R."/>
            <person name="Kale V."/>
            <person name="Holt S."/>
            <person name="Cochrane G."/>
            <person name="Meng A."/>
            <person name="Brown T."/>
            <person name="Cohen L."/>
        </authorList>
    </citation>
    <scope>NUCLEOTIDE SEQUENCE</scope>
    <source>
        <strain evidence="1">CCMP3278</strain>
    </source>
</reference>
<evidence type="ECO:0000313" key="1">
    <source>
        <dbReference type="EMBL" id="CAD8820677.1"/>
    </source>
</evidence>